<dbReference type="EMBL" id="JBBKAI010000002">
    <property type="protein sequence ID" value="MEJ8659397.1"/>
    <property type="molecule type" value="Genomic_DNA"/>
</dbReference>
<evidence type="ECO:0000313" key="1">
    <source>
        <dbReference type="EMBL" id="MEJ8659397.1"/>
    </source>
</evidence>
<gene>
    <name evidence="1" type="ORF">WKI58_23235</name>
</gene>
<proteinExistence type="predicted"/>
<accession>A0ACC6QLQ4</accession>
<organism evidence="1 2">
    <name type="scientific">Streptomyces pratisoli</name>
    <dbReference type="NCBI Taxonomy" id="3139917"/>
    <lineage>
        <taxon>Bacteria</taxon>
        <taxon>Bacillati</taxon>
        <taxon>Actinomycetota</taxon>
        <taxon>Actinomycetes</taxon>
        <taxon>Kitasatosporales</taxon>
        <taxon>Streptomycetaceae</taxon>
        <taxon>Streptomyces</taxon>
    </lineage>
</organism>
<sequence>MTRQGGRKEEEVRRMLDAPHPLVPGDLHLRAAHRGARLRRRRRALHRVGCALLLAAAIAFAVWAAAAEPWVVPPSTTTPEVEGW</sequence>
<comment type="caution">
    <text evidence="1">The sequence shown here is derived from an EMBL/GenBank/DDBJ whole genome shotgun (WGS) entry which is preliminary data.</text>
</comment>
<dbReference type="Proteomes" id="UP001375539">
    <property type="component" value="Unassembled WGS sequence"/>
</dbReference>
<reference evidence="1" key="1">
    <citation type="submission" date="2024-03" db="EMBL/GenBank/DDBJ databases">
        <title>Novel Streptomyces species of biotechnological and ecological value are a feature of Machair soil.</title>
        <authorList>
            <person name="Prole J.R."/>
            <person name="Goodfellow M."/>
            <person name="Allenby N."/>
            <person name="Ward A.C."/>
        </authorList>
    </citation>
    <scope>NUCLEOTIDE SEQUENCE</scope>
    <source>
        <strain evidence="1">MS1.AVA.4</strain>
    </source>
</reference>
<protein>
    <submittedName>
        <fullName evidence="1">Uncharacterized protein</fullName>
    </submittedName>
</protein>
<evidence type="ECO:0000313" key="2">
    <source>
        <dbReference type="Proteomes" id="UP001375539"/>
    </source>
</evidence>
<name>A0ACC6QLQ4_9ACTN</name>
<keyword evidence="2" id="KW-1185">Reference proteome</keyword>